<evidence type="ECO:0000256" key="11">
    <source>
        <dbReference type="ARBA" id="ARBA00048271"/>
    </source>
</evidence>
<dbReference type="InterPro" id="IPR007828">
    <property type="entry name" value="Inositol_oxygenase"/>
</dbReference>
<sequence length="421" mass="49782">MYVRYCNPRFRYLVFHYSQYNMDEAIKTRNGRELEDLDNDIQQVNIYKQNLRSLKRQKVEGSLSQECAKDSQQLGDTDTKLNDDLLQVQENGEDVTIKEPTQLSHEDRDLDSEDKSIVAEKEAISQKIEILRENEPSNTNSSKDDEGLEDEWRTESEFYKSVDAKTFRQYDLACDRVKEFYEQQHRLQTVAFNIQARINFKAKVRAKMTVWEGLEKLNKLLDESDPDTELSQIDHALQTAEAIRRDKKPRWMQLVGLIHDLGKLLYFFDSKGQWDVVGDTFPVGCSFLTKIIFSESFRRNPDYLAPSYNTKFGIYSENCGLDKVMLSWGHDEYMYHIAKLNSTIPPEGLAMIRYHSFYPWHQENAYQYLMNDYDKEMLKAVRAFNKYDLYSKADEQYNVEQLKPYYLDLIDEFFPKKTIDF</sequence>
<evidence type="ECO:0000256" key="8">
    <source>
        <dbReference type="ARBA" id="ARBA00023002"/>
    </source>
</evidence>
<evidence type="ECO:0000256" key="14">
    <source>
        <dbReference type="SAM" id="MobiDB-lite"/>
    </source>
</evidence>
<feature type="binding site" evidence="13">
    <location>
        <position position="260"/>
    </location>
    <ligand>
        <name>Fe cation</name>
        <dbReference type="ChEBI" id="CHEBI:24875"/>
        <label>1</label>
    </ligand>
</feature>
<feature type="binding site" evidence="12">
    <location>
        <position position="168"/>
    </location>
    <ligand>
        <name>substrate</name>
    </ligand>
</feature>
<feature type="binding site" evidence="13">
    <location>
        <position position="355"/>
    </location>
    <ligand>
        <name>Fe cation</name>
        <dbReference type="ChEBI" id="CHEBI:24875"/>
        <label>1</label>
    </ligand>
</feature>
<feature type="binding site" evidence="12">
    <location>
        <begin position="355"/>
        <end position="356"/>
    </location>
    <ligand>
        <name>substrate</name>
    </ligand>
</feature>
<dbReference type="AlphaFoldDB" id="A0AAX4H681"/>
<keyword evidence="8" id="KW-0560">Oxidoreductase</keyword>
<evidence type="ECO:0000256" key="1">
    <source>
        <dbReference type="ARBA" id="ARBA00004496"/>
    </source>
</evidence>
<dbReference type="GO" id="GO:0005506">
    <property type="term" value="F:iron ion binding"/>
    <property type="evidence" value="ECO:0007669"/>
    <property type="project" value="InterPro"/>
</dbReference>
<evidence type="ECO:0000256" key="13">
    <source>
        <dbReference type="PIRSR" id="PIRSR607828-2"/>
    </source>
</evidence>
<dbReference type="EMBL" id="CP138894">
    <property type="protein sequence ID" value="WPK23736.1"/>
    <property type="molecule type" value="Genomic_DNA"/>
</dbReference>
<feature type="region of interest" description="Disordered" evidence="14">
    <location>
        <begin position="129"/>
        <end position="150"/>
    </location>
</feature>
<comment type="catalytic activity">
    <reaction evidence="11">
        <text>myo-inositol + O2 = D-glucuronate + H2O + H(+)</text>
        <dbReference type="Rhea" id="RHEA:23696"/>
        <dbReference type="ChEBI" id="CHEBI:15377"/>
        <dbReference type="ChEBI" id="CHEBI:15378"/>
        <dbReference type="ChEBI" id="CHEBI:15379"/>
        <dbReference type="ChEBI" id="CHEBI:17268"/>
        <dbReference type="ChEBI" id="CHEBI:58720"/>
        <dbReference type="EC" id="1.13.99.1"/>
    </reaction>
</comment>
<evidence type="ECO:0000256" key="9">
    <source>
        <dbReference type="ARBA" id="ARBA00023004"/>
    </source>
</evidence>
<gene>
    <name evidence="15" type="ORF">PUMCH_000981</name>
</gene>
<reference evidence="15 16" key="1">
    <citation type="submission" date="2023-10" db="EMBL/GenBank/DDBJ databases">
        <title>Draft Genome Sequence of Candida saopaulonensis from a very Premature Infant with Sepsis.</title>
        <authorList>
            <person name="Ning Y."/>
            <person name="Dai R."/>
            <person name="Xiao M."/>
            <person name="Xu Y."/>
            <person name="Yan Q."/>
            <person name="Zhang L."/>
        </authorList>
    </citation>
    <scope>NUCLEOTIDE SEQUENCE [LARGE SCALE GENOMIC DNA]</scope>
    <source>
        <strain evidence="15 16">19XY460</strain>
    </source>
</reference>
<protein>
    <recommendedName>
        <fullName evidence="5">Inositol oxygenase</fullName>
        <ecNumber evidence="4">1.13.99.1</ecNumber>
    </recommendedName>
    <alternativeName>
        <fullName evidence="10">Myo-inositol oxygenase</fullName>
    </alternativeName>
</protein>
<keyword evidence="16" id="KW-1185">Reference proteome</keyword>
<name>A0AAX4H681_9ASCO</name>
<dbReference type="Proteomes" id="UP001338582">
    <property type="component" value="Chromosome 1"/>
</dbReference>
<evidence type="ECO:0000256" key="10">
    <source>
        <dbReference type="ARBA" id="ARBA00029668"/>
    </source>
</evidence>
<comment type="subcellular location">
    <subcellularLocation>
        <location evidence="1">Cytoplasm</location>
    </subcellularLocation>
</comment>
<feature type="binding site" evidence="12">
    <location>
        <begin position="278"/>
        <end position="279"/>
    </location>
    <ligand>
        <name>substrate</name>
    </ligand>
</feature>
<dbReference type="KEGG" id="asau:88172049"/>
<evidence type="ECO:0000313" key="15">
    <source>
        <dbReference type="EMBL" id="WPK23736.1"/>
    </source>
</evidence>
<evidence type="ECO:0000256" key="5">
    <source>
        <dbReference type="ARBA" id="ARBA00019269"/>
    </source>
</evidence>
<evidence type="ECO:0000256" key="12">
    <source>
        <dbReference type="PIRSR" id="PIRSR607828-1"/>
    </source>
</evidence>
<evidence type="ECO:0000313" key="16">
    <source>
        <dbReference type="Proteomes" id="UP001338582"/>
    </source>
</evidence>
<dbReference type="PANTHER" id="PTHR12588:SF0">
    <property type="entry name" value="INOSITOL OXYGENASE"/>
    <property type="match status" value="1"/>
</dbReference>
<keyword evidence="9 13" id="KW-0408">Iron</keyword>
<dbReference type="GeneID" id="88172049"/>
<feature type="binding site" evidence="13">
    <location>
        <position position="388"/>
    </location>
    <ligand>
        <name>Fe cation</name>
        <dbReference type="ChEBI" id="CHEBI:24875"/>
        <label>1</label>
    </ligand>
</feature>
<evidence type="ECO:0000256" key="6">
    <source>
        <dbReference type="ARBA" id="ARBA00022490"/>
    </source>
</evidence>
<evidence type="ECO:0000256" key="2">
    <source>
        <dbReference type="ARBA" id="ARBA00005167"/>
    </source>
</evidence>
<dbReference type="RefSeq" id="XP_062876122.1">
    <property type="nucleotide sequence ID" value="XM_063020052.1"/>
</dbReference>
<dbReference type="PANTHER" id="PTHR12588">
    <property type="entry name" value="MYOINOSITOL OXYGENASE"/>
    <property type="match status" value="1"/>
</dbReference>
<evidence type="ECO:0000256" key="4">
    <source>
        <dbReference type="ARBA" id="ARBA00011919"/>
    </source>
</evidence>
<dbReference type="SUPFAM" id="SSF109604">
    <property type="entry name" value="HD-domain/PDEase-like"/>
    <property type="match status" value="1"/>
</dbReference>
<feature type="compositionally biased region" description="Basic and acidic residues" evidence="14">
    <location>
        <begin position="104"/>
        <end position="116"/>
    </location>
</feature>
<dbReference type="Gene3D" id="1.10.3210.10">
    <property type="entry name" value="Hypothetical protein af1432"/>
    <property type="match status" value="1"/>
</dbReference>
<feature type="binding site" evidence="12">
    <location>
        <position position="263"/>
    </location>
    <ligand>
        <name>substrate</name>
    </ligand>
</feature>
<dbReference type="EC" id="1.13.99.1" evidence="4"/>
<feature type="binding site" evidence="12">
    <location>
        <begin position="222"/>
        <end position="224"/>
    </location>
    <ligand>
        <name>substrate</name>
    </ligand>
</feature>
<feature type="binding site" evidence="13">
    <location>
        <position position="259"/>
    </location>
    <ligand>
        <name>Fe cation</name>
        <dbReference type="ChEBI" id="CHEBI:24875"/>
        <label>1</label>
    </ligand>
</feature>
<keyword evidence="7 13" id="KW-0479">Metal-binding</keyword>
<comment type="cofactor">
    <cofactor evidence="13">
        <name>Fe cation</name>
        <dbReference type="ChEBI" id="CHEBI:24875"/>
    </cofactor>
    <text evidence="13">Binds 2 iron ions per subunit.</text>
</comment>
<evidence type="ECO:0000256" key="7">
    <source>
        <dbReference type="ARBA" id="ARBA00022723"/>
    </source>
</evidence>
<dbReference type="GO" id="GO:0019310">
    <property type="term" value="P:inositol catabolic process"/>
    <property type="evidence" value="ECO:0007669"/>
    <property type="project" value="InterPro"/>
</dbReference>
<feature type="binding site" evidence="13">
    <location>
        <position position="330"/>
    </location>
    <ligand>
        <name>Fe cation</name>
        <dbReference type="ChEBI" id="CHEBI:24875"/>
        <label>1</label>
    </ligand>
</feature>
<dbReference type="GO" id="GO:0050113">
    <property type="term" value="F:inositol oxygenase activity"/>
    <property type="evidence" value="ECO:0007669"/>
    <property type="project" value="UniProtKB-EC"/>
</dbReference>
<accession>A0AAX4H681</accession>
<organism evidence="15 16">
    <name type="scientific">Australozyma saopauloensis</name>
    <dbReference type="NCBI Taxonomy" id="291208"/>
    <lineage>
        <taxon>Eukaryota</taxon>
        <taxon>Fungi</taxon>
        <taxon>Dikarya</taxon>
        <taxon>Ascomycota</taxon>
        <taxon>Saccharomycotina</taxon>
        <taxon>Pichiomycetes</taxon>
        <taxon>Metschnikowiaceae</taxon>
        <taxon>Australozyma</taxon>
    </lineage>
</organism>
<keyword evidence="6" id="KW-0963">Cytoplasm</keyword>
<comment type="similarity">
    <text evidence="3">Belongs to the myo-inositol oxygenase family.</text>
</comment>
<evidence type="ECO:0000256" key="3">
    <source>
        <dbReference type="ARBA" id="ARBA00005286"/>
    </source>
</evidence>
<dbReference type="Pfam" id="PF05153">
    <property type="entry name" value="MIOX"/>
    <property type="match status" value="1"/>
</dbReference>
<comment type="pathway">
    <text evidence="2">Polyol metabolism; myo-inositol degradation into D-glucuronate; D-glucuronate from myo-inositol: step 1/1.</text>
</comment>
<dbReference type="GO" id="GO:0005737">
    <property type="term" value="C:cytoplasm"/>
    <property type="evidence" value="ECO:0007669"/>
    <property type="project" value="UniProtKB-SubCell"/>
</dbReference>
<feature type="binding site" evidence="13">
    <location>
        <position position="235"/>
    </location>
    <ligand>
        <name>Fe cation</name>
        <dbReference type="ChEBI" id="CHEBI:24875"/>
        <label>1</label>
    </ligand>
</feature>
<proteinExistence type="inferred from homology"/>
<feature type="region of interest" description="Disordered" evidence="14">
    <location>
        <begin position="90"/>
        <end position="116"/>
    </location>
</feature>